<evidence type="ECO:0000256" key="2">
    <source>
        <dbReference type="ARBA" id="ARBA00022490"/>
    </source>
</evidence>
<dbReference type="Gene3D" id="3.10.350.10">
    <property type="entry name" value="LysM domain"/>
    <property type="match status" value="1"/>
</dbReference>
<dbReference type="PANTHER" id="PTHR34700">
    <property type="entry name" value="POTASSIUM BINDING PROTEIN KBP"/>
    <property type="match status" value="1"/>
</dbReference>
<keyword evidence="4" id="KW-0175">Coiled coil</keyword>
<feature type="coiled-coil region" evidence="4">
    <location>
        <begin position="30"/>
        <end position="57"/>
    </location>
</feature>
<feature type="domain" description="LysM" evidence="5">
    <location>
        <begin position="112"/>
        <end position="161"/>
    </location>
</feature>
<dbReference type="AlphaFoldDB" id="A0A842ILH6"/>
<dbReference type="InterPro" id="IPR007055">
    <property type="entry name" value="BON_dom"/>
</dbReference>
<comment type="caution">
    <text evidence="6">The sequence shown here is derived from an EMBL/GenBank/DDBJ whole genome shotgun (WGS) entry which is preliminary data.</text>
</comment>
<evidence type="ECO:0000256" key="1">
    <source>
        <dbReference type="ARBA" id="ARBA00004496"/>
    </source>
</evidence>
<dbReference type="CDD" id="cd00118">
    <property type="entry name" value="LysM"/>
    <property type="match status" value="1"/>
</dbReference>
<protein>
    <recommendedName>
        <fullName evidence="3">Potassium binding protein Kbp</fullName>
    </recommendedName>
</protein>
<dbReference type="EMBL" id="JACLCP010000001">
    <property type="protein sequence ID" value="MBC2844092.1"/>
    <property type="molecule type" value="Genomic_DNA"/>
</dbReference>
<evidence type="ECO:0000259" key="5">
    <source>
        <dbReference type="PROSITE" id="PS51782"/>
    </source>
</evidence>
<dbReference type="InterPro" id="IPR052196">
    <property type="entry name" value="Bact_Kbp"/>
</dbReference>
<gene>
    <name evidence="6" type="primary">lysM</name>
    <name evidence="6" type="ORF">H7F21_03230</name>
</gene>
<sequence length="165" mass="18117">MGLFSFIKNAGAAVFGIGKTNEEDDAEARAATEAKELRLEEAAARNLEETIADLELKVEDFSVFIDDDMARVSGQAYDQATKEKIVLIVGNTAGIATVDDQLTVEHVEPEAQFYTVVSGDTLGKIAKHYYGNAMKYPEIFEANKPMLTDPDKIYPGQVLRIPNLD</sequence>
<keyword evidence="7" id="KW-1185">Reference proteome</keyword>
<evidence type="ECO:0000313" key="6">
    <source>
        <dbReference type="EMBL" id="MBC2844092.1"/>
    </source>
</evidence>
<dbReference type="RefSeq" id="WP_185787782.1">
    <property type="nucleotide sequence ID" value="NZ_JACLCP010000001.1"/>
</dbReference>
<dbReference type="FunFam" id="3.10.350.10:FF:000001">
    <property type="entry name" value="Peptidoglycan-binding protein LysM"/>
    <property type="match status" value="1"/>
</dbReference>
<name>A0A842ILH6_9FLAO</name>
<evidence type="ECO:0000313" key="7">
    <source>
        <dbReference type="Proteomes" id="UP000533900"/>
    </source>
</evidence>
<dbReference type="Pfam" id="PF04972">
    <property type="entry name" value="BON"/>
    <property type="match status" value="1"/>
</dbReference>
<evidence type="ECO:0000256" key="4">
    <source>
        <dbReference type="SAM" id="Coils"/>
    </source>
</evidence>
<dbReference type="InterPro" id="IPR018392">
    <property type="entry name" value="LysM"/>
</dbReference>
<dbReference type="SUPFAM" id="SSF54106">
    <property type="entry name" value="LysM domain"/>
    <property type="match status" value="1"/>
</dbReference>
<dbReference type="PANTHER" id="PTHR34700:SF8">
    <property type="entry name" value="POTASSIUM BINDING PROTEIN KBP"/>
    <property type="match status" value="1"/>
</dbReference>
<keyword evidence="2" id="KW-0963">Cytoplasm</keyword>
<dbReference type="Pfam" id="PF01476">
    <property type="entry name" value="LysM"/>
    <property type="match status" value="1"/>
</dbReference>
<accession>A0A842ILH6</accession>
<comment type="subcellular location">
    <subcellularLocation>
        <location evidence="1">Cytoplasm</location>
    </subcellularLocation>
</comment>
<dbReference type="NCBIfam" id="NF008399">
    <property type="entry name" value="PRK11198.1"/>
    <property type="match status" value="1"/>
</dbReference>
<reference evidence="6" key="1">
    <citation type="submission" date="2020-08" db="EMBL/GenBank/DDBJ databases">
        <title>Winogradskyella ouciana sp. nov., isolated from the hadal seawater of the Mariana Trench.</title>
        <authorList>
            <person name="He X."/>
        </authorList>
    </citation>
    <scope>NUCLEOTIDE SEQUENCE [LARGE SCALE GENOMIC DNA]</scope>
    <source>
        <strain evidence="6">KCTC 52348</strain>
    </source>
</reference>
<organism evidence="6 7">
    <name type="scientific">Winogradskyella flava</name>
    <dbReference type="NCBI Taxonomy" id="1884876"/>
    <lineage>
        <taxon>Bacteria</taxon>
        <taxon>Pseudomonadati</taxon>
        <taxon>Bacteroidota</taxon>
        <taxon>Flavobacteriia</taxon>
        <taxon>Flavobacteriales</taxon>
        <taxon>Flavobacteriaceae</taxon>
        <taxon>Winogradskyella</taxon>
    </lineage>
</organism>
<evidence type="ECO:0000256" key="3">
    <source>
        <dbReference type="ARBA" id="ARBA00072219"/>
    </source>
</evidence>
<dbReference type="GO" id="GO:0005737">
    <property type="term" value="C:cytoplasm"/>
    <property type="evidence" value="ECO:0007669"/>
    <property type="project" value="UniProtKB-SubCell"/>
</dbReference>
<dbReference type="InterPro" id="IPR036779">
    <property type="entry name" value="LysM_dom_sf"/>
</dbReference>
<dbReference type="PROSITE" id="PS51782">
    <property type="entry name" value="LYSM"/>
    <property type="match status" value="1"/>
</dbReference>
<dbReference type="Proteomes" id="UP000533900">
    <property type="component" value="Unassembled WGS sequence"/>
</dbReference>
<dbReference type="SMART" id="SM00257">
    <property type="entry name" value="LysM"/>
    <property type="match status" value="1"/>
</dbReference>
<proteinExistence type="predicted"/>